<gene>
    <name evidence="1" type="ORF">FA95DRAFT_1595529</name>
</gene>
<accession>A0ACB8RVC7</accession>
<proteinExistence type="predicted"/>
<organism evidence="1 2">
    <name type="scientific">Auriscalpium vulgare</name>
    <dbReference type="NCBI Taxonomy" id="40419"/>
    <lineage>
        <taxon>Eukaryota</taxon>
        <taxon>Fungi</taxon>
        <taxon>Dikarya</taxon>
        <taxon>Basidiomycota</taxon>
        <taxon>Agaricomycotina</taxon>
        <taxon>Agaricomycetes</taxon>
        <taxon>Russulales</taxon>
        <taxon>Auriscalpiaceae</taxon>
        <taxon>Auriscalpium</taxon>
    </lineage>
</organism>
<evidence type="ECO:0000313" key="1">
    <source>
        <dbReference type="EMBL" id="KAI0047767.1"/>
    </source>
</evidence>
<protein>
    <submittedName>
        <fullName evidence="1">Uncharacterized protein</fullName>
    </submittedName>
</protein>
<reference evidence="1" key="1">
    <citation type="submission" date="2021-02" db="EMBL/GenBank/DDBJ databases">
        <authorList>
            <consortium name="DOE Joint Genome Institute"/>
            <person name="Ahrendt S."/>
            <person name="Looney B.P."/>
            <person name="Miyauchi S."/>
            <person name="Morin E."/>
            <person name="Drula E."/>
            <person name="Courty P.E."/>
            <person name="Chicoki N."/>
            <person name="Fauchery L."/>
            <person name="Kohler A."/>
            <person name="Kuo A."/>
            <person name="Labutti K."/>
            <person name="Pangilinan J."/>
            <person name="Lipzen A."/>
            <person name="Riley R."/>
            <person name="Andreopoulos W."/>
            <person name="He G."/>
            <person name="Johnson J."/>
            <person name="Barry K.W."/>
            <person name="Grigoriev I.V."/>
            <person name="Nagy L."/>
            <person name="Hibbett D."/>
            <person name="Henrissat B."/>
            <person name="Matheny P.B."/>
            <person name="Labbe J."/>
            <person name="Martin F."/>
        </authorList>
    </citation>
    <scope>NUCLEOTIDE SEQUENCE</scope>
    <source>
        <strain evidence="1">FP105234-sp</strain>
    </source>
</reference>
<keyword evidence="2" id="KW-1185">Reference proteome</keyword>
<comment type="caution">
    <text evidence="1">The sequence shown here is derived from an EMBL/GenBank/DDBJ whole genome shotgun (WGS) entry which is preliminary data.</text>
</comment>
<dbReference type="Proteomes" id="UP000814033">
    <property type="component" value="Unassembled WGS sequence"/>
</dbReference>
<sequence length="960" mass="101907">MATDKLSSAGWRDNPPAFPGPKRKSRVTRFSVHLVGLVCVSLVLFTLNFATRDSLLGNPSTTATVPIDASAILAQCRALDAQPGPPSDFHERTQSDRYQPGTKPVLIRNAKIWTGRVEGLETLQGDILLDGGIIKAVGEVDEASLAGYENLTEFDAQGAWVSPGIVDIHSHIGVYSAPSLNGAKDGNSLNGPILPWLRAVDALNTHDDSIELAVAGGQTTSLILPGSANAIGGQGYVIKLRQTTERSPTSLLLEPPTDLNGTEVEAGSHLHWKHMKHACGENPARVYGDSRMDSVWAWREAYNTARKIKTKQDEYCVKAQAGKWEELGDFPTDFKWAPLVDILRGKVKVQTHCYEALDIDNFVRLTNEFQFPVAAFHHAHEAYLVPETMKRAYGSTPAVAIFAAFSGYKRESFRGSQYAAKILDDAGIRVSMKSDHSGIVSRYLLHEAQQAHHFGLPAHTALSSVTTTAAGILGLDHRIGYILKGYDADIVIWDSHPLALGATPLQVFIDGIPQLDHVHGQVKPANSQAPPATPNYDAEAAAAVKYSGVEPLQDFATKPGKVVFSNVASVWTRSEDGVQELFCASNGAGIITVDNGRIIAAGFDDRQLTDLNATIVDLQGGSIAPGIVSVGSSIGLQEIAGEATTVDGVVPDPLAADVPALINGSIIRAVDGLQFATRDALRAYRAGVTTSVTFPPSGFLSGLGVAFSLGAPHKLAKGAVVQKIAAVHVVISSSHRASVSTQFNALRHLILDRVDGEVGEWFGQVAIGLIPLVVKVHSADIIATLLDLKAEIEGATGAALKVTILGGAEAHLVADDIKAAGVGVIVEPRSFPHTWESRRVLPGAPLGEQGLVAYLVSRGITVGVAPMGTGDIGPMTAWAVKNTRWDAGWAHITPRQIALDANLTRAEAYPLVTSNVEKLLGVHVPAADADLVATRGGDLLSFEGKVVAVVSARRGVVDIL</sequence>
<dbReference type="EMBL" id="MU275898">
    <property type="protein sequence ID" value="KAI0047767.1"/>
    <property type="molecule type" value="Genomic_DNA"/>
</dbReference>
<reference evidence="1" key="2">
    <citation type="journal article" date="2022" name="New Phytol.">
        <title>Evolutionary transition to the ectomycorrhizal habit in the genomes of a hyperdiverse lineage of mushroom-forming fungi.</title>
        <authorList>
            <person name="Looney B."/>
            <person name="Miyauchi S."/>
            <person name="Morin E."/>
            <person name="Drula E."/>
            <person name="Courty P.E."/>
            <person name="Kohler A."/>
            <person name="Kuo A."/>
            <person name="LaButti K."/>
            <person name="Pangilinan J."/>
            <person name="Lipzen A."/>
            <person name="Riley R."/>
            <person name="Andreopoulos W."/>
            <person name="He G."/>
            <person name="Johnson J."/>
            <person name="Nolan M."/>
            <person name="Tritt A."/>
            <person name="Barry K.W."/>
            <person name="Grigoriev I.V."/>
            <person name="Nagy L.G."/>
            <person name="Hibbett D."/>
            <person name="Henrissat B."/>
            <person name="Matheny P.B."/>
            <person name="Labbe J."/>
            <person name="Martin F.M."/>
        </authorList>
    </citation>
    <scope>NUCLEOTIDE SEQUENCE</scope>
    <source>
        <strain evidence="1">FP105234-sp</strain>
    </source>
</reference>
<name>A0ACB8RVC7_9AGAM</name>
<evidence type="ECO:0000313" key="2">
    <source>
        <dbReference type="Proteomes" id="UP000814033"/>
    </source>
</evidence>